<comment type="subcellular location">
    <subcellularLocation>
        <location evidence="1">Nucleus</location>
    </subcellularLocation>
</comment>
<dbReference type="Proteomes" id="UP001174936">
    <property type="component" value="Unassembled WGS sequence"/>
</dbReference>
<organism evidence="13 14">
    <name type="scientific">Cercophora newfieldiana</name>
    <dbReference type="NCBI Taxonomy" id="92897"/>
    <lineage>
        <taxon>Eukaryota</taxon>
        <taxon>Fungi</taxon>
        <taxon>Dikarya</taxon>
        <taxon>Ascomycota</taxon>
        <taxon>Pezizomycotina</taxon>
        <taxon>Sordariomycetes</taxon>
        <taxon>Sordariomycetidae</taxon>
        <taxon>Sordariales</taxon>
        <taxon>Lasiosphaeriaceae</taxon>
        <taxon>Cercophora</taxon>
    </lineage>
</organism>
<evidence type="ECO:0000256" key="11">
    <source>
        <dbReference type="PIRSR" id="PIRSR610347-3"/>
    </source>
</evidence>
<evidence type="ECO:0000256" key="10">
    <source>
        <dbReference type="PIRSR" id="PIRSR610347-2"/>
    </source>
</evidence>
<feature type="binding site" evidence="10">
    <location>
        <position position="208"/>
    </location>
    <ligand>
        <name>substrate</name>
    </ligand>
</feature>
<dbReference type="FunFam" id="3.30.870.10:FF:000038">
    <property type="entry name" value="Probable tyrosyl-DNA phosphodiesterase"/>
    <property type="match status" value="1"/>
</dbReference>
<evidence type="ECO:0000256" key="12">
    <source>
        <dbReference type="SAM" id="MobiDB-lite"/>
    </source>
</evidence>
<dbReference type="InterPro" id="IPR010347">
    <property type="entry name" value="Tdp1"/>
</dbReference>
<dbReference type="CDD" id="cd09123">
    <property type="entry name" value="PLDc_Tdp1_2"/>
    <property type="match status" value="1"/>
</dbReference>
<keyword evidence="7" id="KW-0234">DNA repair</keyword>
<dbReference type="CDD" id="cd09194">
    <property type="entry name" value="PLDc_yTdp1_1"/>
    <property type="match status" value="1"/>
</dbReference>
<name>A0AA40CQ94_9PEZI</name>
<dbReference type="Gene3D" id="3.30.870.10">
    <property type="entry name" value="Endonuclease Chain A"/>
    <property type="match status" value="2"/>
</dbReference>
<feature type="active site" description="Nucleophile" evidence="9">
    <location>
        <position position="206"/>
    </location>
</feature>
<sequence>MDSPTQKPKRSLAQEGASSGDSPGGATPLSLSHPISPPLKKRRISKQPPAAAVAAAEEDEDIPETNLNLAQTNTQETEAKTQQNHKPNLPKQKPTNPSQHQILPSPFHLTTIQDLPPNLNTDTLTLRDLLGDPLISECWEFNYLHDIDFLLSAFDSDVRHLVQVHVVHGFWKNEDPNRLELERQAARHKNVVLHAAYLPEMFGTHHTKMMVLMRHDGTAQVVIHTANMIVRDWRNMTQAVWRSPVLRPLEGKEAEGKGEIGSGARFKVDFLNYLRAYDAGRRFKTLGDLVGRLEGYDFSPVRGALVGSVPGRHHADAPAQWGWAALREVIAGIPVRGTGAKGKSKSEIVVQVSSIATLGPTDKWLKETLFSALRGGGKGDAVDFKVVFPTPDEIRRSLDGYASGGSIHTKTQSAQQKKQLEYLRPVFCHWGNDCAEGKELDGDVPVKEAGRKRAAPHIKTYIRYGNKSEKTIDWALLTSANLSKQAWGEARSSTGEVRIASYELGVLVWPELYAKDAVMSASFLQDAVPEEDVKESSGGPSIVSLRMPYNLPLQPYGSKEVPWVATADHTEPDWKGQIWRHR</sequence>
<gene>
    <name evidence="13" type="ORF">B0T16DRAFT_411679</name>
</gene>
<feature type="site" description="Interaction with DNA" evidence="11">
    <location>
        <position position="483"/>
    </location>
</feature>
<evidence type="ECO:0000313" key="13">
    <source>
        <dbReference type="EMBL" id="KAK0645653.1"/>
    </source>
</evidence>
<evidence type="ECO:0000256" key="7">
    <source>
        <dbReference type="ARBA" id="ARBA00023204"/>
    </source>
</evidence>
<comment type="similarity">
    <text evidence="2">Belongs to the tyrosyl-DNA phosphodiesterase family.</text>
</comment>
<feature type="binding site" evidence="10">
    <location>
        <position position="459"/>
    </location>
    <ligand>
        <name>substrate</name>
    </ligand>
</feature>
<evidence type="ECO:0000256" key="3">
    <source>
        <dbReference type="ARBA" id="ARBA00022722"/>
    </source>
</evidence>
<feature type="compositionally biased region" description="Polar residues" evidence="12">
    <location>
        <begin position="65"/>
        <end position="86"/>
    </location>
</feature>
<evidence type="ECO:0000256" key="5">
    <source>
        <dbReference type="ARBA" id="ARBA00022801"/>
    </source>
</evidence>
<dbReference type="GO" id="GO:0003697">
    <property type="term" value="F:single-stranded DNA binding"/>
    <property type="evidence" value="ECO:0007669"/>
    <property type="project" value="TreeGrafter"/>
</dbReference>
<keyword evidence="14" id="KW-1185">Reference proteome</keyword>
<evidence type="ECO:0000256" key="1">
    <source>
        <dbReference type="ARBA" id="ARBA00004123"/>
    </source>
</evidence>
<evidence type="ECO:0000256" key="9">
    <source>
        <dbReference type="PIRSR" id="PIRSR610347-1"/>
    </source>
</evidence>
<evidence type="ECO:0000256" key="8">
    <source>
        <dbReference type="ARBA" id="ARBA00023242"/>
    </source>
</evidence>
<accession>A0AA40CQ94</accession>
<keyword evidence="8" id="KW-0539">Nucleus</keyword>
<reference evidence="13" key="1">
    <citation type="submission" date="2023-06" db="EMBL/GenBank/DDBJ databases">
        <title>Genome-scale phylogeny and comparative genomics of the fungal order Sordariales.</title>
        <authorList>
            <consortium name="Lawrence Berkeley National Laboratory"/>
            <person name="Hensen N."/>
            <person name="Bonometti L."/>
            <person name="Westerberg I."/>
            <person name="Brannstrom I.O."/>
            <person name="Guillou S."/>
            <person name="Cros-Aarteil S."/>
            <person name="Calhoun S."/>
            <person name="Haridas S."/>
            <person name="Kuo A."/>
            <person name="Mondo S."/>
            <person name="Pangilinan J."/>
            <person name="Riley R."/>
            <person name="Labutti K."/>
            <person name="Andreopoulos B."/>
            <person name="Lipzen A."/>
            <person name="Chen C."/>
            <person name="Yanf M."/>
            <person name="Daum C."/>
            <person name="Ng V."/>
            <person name="Clum A."/>
            <person name="Steindorff A."/>
            <person name="Ohm R."/>
            <person name="Martin F."/>
            <person name="Silar P."/>
            <person name="Natvig D."/>
            <person name="Lalanne C."/>
            <person name="Gautier V."/>
            <person name="Ament-Velasquez S.L."/>
            <person name="Kruys A."/>
            <person name="Hutchinson M.I."/>
            <person name="Powell A.J."/>
            <person name="Barry K."/>
            <person name="Miller A.N."/>
            <person name="Grigoriev I.V."/>
            <person name="Debuchy R."/>
            <person name="Gladieux P."/>
            <person name="Thoren M.H."/>
            <person name="Johannesson H."/>
        </authorList>
    </citation>
    <scope>NUCLEOTIDE SEQUENCE</scope>
    <source>
        <strain evidence="13">SMH2532-1</strain>
    </source>
</reference>
<feature type="active site" description="Proton donor/acceptor" evidence="9">
    <location>
        <position position="457"/>
    </location>
</feature>
<feature type="compositionally biased region" description="Polar residues" evidence="12">
    <location>
        <begin position="93"/>
        <end position="103"/>
    </location>
</feature>
<evidence type="ECO:0000256" key="4">
    <source>
        <dbReference type="ARBA" id="ARBA00022763"/>
    </source>
</evidence>
<keyword evidence="3" id="KW-0540">Nuclease</keyword>
<dbReference type="EMBL" id="JAULSV010000004">
    <property type="protein sequence ID" value="KAK0645653.1"/>
    <property type="molecule type" value="Genomic_DNA"/>
</dbReference>
<feature type="region of interest" description="Disordered" evidence="12">
    <location>
        <begin position="1"/>
        <end position="103"/>
    </location>
</feature>
<evidence type="ECO:0000256" key="6">
    <source>
        <dbReference type="ARBA" id="ARBA00022839"/>
    </source>
</evidence>
<dbReference type="GO" id="GO:0003690">
    <property type="term" value="F:double-stranded DNA binding"/>
    <property type="evidence" value="ECO:0007669"/>
    <property type="project" value="TreeGrafter"/>
</dbReference>
<dbReference type="AlphaFoldDB" id="A0AA40CQ94"/>
<keyword evidence="6" id="KW-0269">Exonuclease</keyword>
<evidence type="ECO:0000313" key="14">
    <source>
        <dbReference type="Proteomes" id="UP001174936"/>
    </source>
</evidence>
<dbReference type="PANTHER" id="PTHR12415">
    <property type="entry name" value="TYROSYL-DNA PHOSPHODIESTERASE 1"/>
    <property type="match status" value="1"/>
</dbReference>
<dbReference type="SUPFAM" id="SSF56024">
    <property type="entry name" value="Phospholipase D/nuclease"/>
    <property type="match status" value="2"/>
</dbReference>
<dbReference type="GO" id="GO:0005634">
    <property type="term" value="C:nucleus"/>
    <property type="evidence" value="ECO:0007669"/>
    <property type="project" value="UniProtKB-SubCell"/>
</dbReference>
<comment type="caution">
    <text evidence="13">The sequence shown here is derived from an EMBL/GenBank/DDBJ whole genome shotgun (WGS) entry which is preliminary data.</text>
</comment>
<dbReference type="PANTHER" id="PTHR12415:SF0">
    <property type="entry name" value="TYROSYL-DNA PHOSPHODIESTERASE 1"/>
    <property type="match status" value="1"/>
</dbReference>
<dbReference type="GO" id="GO:0004527">
    <property type="term" value="F:exonuclease activity"/>
    <property type="evidence" value="ECO:0007669"/>
    <property type="project" value="UniProtKB-KW"/>
</dbReference>
<dbReference type="Pfam" id="PF06087">
    <property type="entry name" value="Tyr-DNA_phospho"/>
    <property type="match status" value="1"/>
</dbReference>
<evidence type="ECO:0000256" key="2">
    <source>
        <dbReference type="ARBA" id="ARBA00010205"/>
    </source>
</evidence>
<proteinExistence type="inferred from homology"/>
<dbReference type="GO" id="GO:0006281">
    <property type="term" value="P:DNA repair"/>
    <property type="evidence" value="ECO:0007669"/>
    <property type="project" value="UniProtKB-KW"/>
</dbReference>
<keyword evidence="5" id="KW-0378">Hydrolase</keyword>
<keyword evidence="4" id="KW-0227">DNA damage</keyword>
<dbReference type="GO" id="GO:0017005">
    <property type="term" value="F:3'-tyrosyl-DNA phosphodiesterase activity"/>
    <property type="evidence" value="ECO:0007669"/>
    <property type="project" value="TreeGrafter"/>
</dbReference>
<protein>
    <submittedName>
        <fullName evidence="13">Tyrosyl-DNA phosphodiesterase-domain-containing protein</fullName>
    </submittedName>
</protein>